<sequence length="105" mass="11697">MSSPPPSFQETLGAYRQELDVLDEQIVALLAKRFAVTQKVGELNAMHAVEPVDNAREAAQLERLTELSRQYGLPDATTRAIFETVIGLVRDNHRDIARAREHGVS</sequence>
<dbReference type="PANTHER" id="PTHR38041">
    <property type="entry name" value="CHORISMATE MUTASE"/>
    <property type="match status" value="1"/>
</dbReference>
<dbReference type="InterPro" id="IPR036263">
    <property type="entry name" value="Chorismate_II_sf"/>
</dbReference>
<evidence type="ECO:0000313" key="4">
    <source>
        <dbReference type="EMBL" id="MEE1935386.1"/>
    </source>
</evidence>
<dbReference type="SUPFAM" id="SSF48600">
    <property type="entry name" value="Chorismate mutase II"/>
    <property type="match status" value="1"/>
</dbReference>
<evidence type="ECO:0000259" key="3">
    <source>
        <dbReference type="PROSITE" id="PS51168"/>
    </source>
</evidence>
<gene>
    <name evidence="4" type="ORF">V0R50_19320</name>
</gene>
<name>A0ABU7HVC4_9PSED</name>
<dbReference type="InterPro" id="IPR036979">
    <property type="entry name" value="CM_dom_sf"/>
</dbReference>
<dbReference type="Gene3D" id="1.20.59.10">
    <property type="entry name" value="Chorismate mutase"/>
    <property type="match status" value="1"/>
</dbReference>
<dbReference type="Proteomes" id="UP001335100">
    <property type="component" value="Unassembled WGS sequence"/>
</dbReference>
<dbReference type="EC" id="5.4.99.5" evidence="1"/>
<keyword evidence="2" id="KW-0413">Isomerase</keyword>
<keyword evidence="5" id="KW-1185">Reference proteome</keyword>
<organism evidence="4 5">
    <name type="scientific">Pseudomonas ulcerans</name>
    <dbReference type="NCBI Taxonomy" id="3115852"/>
    <lineage>
        <taxon>Bacteria</taxon>
        <taxon>Pseudomonadati</taxon>
        <taxon>Pseudomonadota</taxon>
        <taxon>Gammaproteobacteria</taxon>
        <taxon>Pseudomonadales</taxon>
        <taxon>Pseudomonadaceae</taxon>
        <taxon>Pseudomonas</taxon>
    </lineage>
</organism>
<dbReference type="InterPro" id="IPR002701">
    <property type="entry name" value="CM_II_prokaryot"/>
</dbReference>
<dbReference type="RefSeq" id="WP_330076134.1">
    <property type="nucleotide sequence ID" value="NZ_JAZDQJ010000024.1"/>
</dbReference>
<dbReference type="PROSITE" id="PS51168">
    <property type="entry name" value="CHORISMATE_MUT_2"/>
    <property type="match status" value="1"/>
</dbReference>
<reference evidence="4 5" key="1">
    <citation type="submission" date="2024-01" db="EMBL/GenBank/DDBJ databases">
        <title>Unpublished Manusciprt.</title>
        <authorList>
            <person name="Duman M."/>
            <person name="Valdes E.G."/>
            <person name="Ajmi N."/>
            <person name="Altun S."/>
            <person name="Saticioglu I.B."/>
        </authorList>
    </citation>
    <scope>NUCLEOTIDE SEQUENCE [LARGE SCALE GENOMIC DNA]</scope>
    <source>
        <strain evidence="4 5">148P</strain>
    </source>
</reference>
<accession>A0ABU7HVC4</accession>
<dbReference type="SMART" id="SM00830">
    <property type="entry name" value="CM_2"/>
    <property type="match status" value="1"/>
</dbReference>
<feature type="domain" description="Chorismate mutase" evidence="3">
    <location>
        <begin position="6"/>
        <end position="97"/>
    </location>
</feature>
<dbReference type="Pfam" id="PF01817">
    <property type="entry name" value="CM_2"/>
    <property type="match status" value="1"/>
</dbReference>
<dbReference type="InterPro" id="IPR051331">
    <property type="entry name" value="Chorismate_mutase-related"/>
</dbReference>
<proteinExistence type="predicted"/>
<evidence type="ECO:0000313" key="5">
    <source>
        <dbReference type="Proteomes" id="UP001335100"/>
    </source>
</evidence>
<evidence type="ECO:0000256" key="2">
    <source>
        <dbReference type="ARBA" id="ARBA00023235"/>
    </source>
</evidence>
<dbReference type="EMBL" id="JAZDQJ010000024">
    <property type="protein sequence ID" value="MEE1935386.1"/>
    <property type="molecule type" value="Genomic_DNA"/>
</dbReference>
<comment type="caution">
    <text evidence="4">The sequence shown here is derived from an EMBL/GenBank/DDBJ whole genome shotgun (WGS) entry which is preliminary data.</text>
</comment>
<protein>
    <recommendedName>
        <fullName evidence="1">chorismate mutase</fullName>
        <ecNumber evidence="1">5.4.99.5</ecNumber>
    </recommendedName>
</protein>
<dbReference type="PANTHER" id="PTHR38041:SF1">
    <property type="entry name" value="CHORISMATE MUTASE"/>
    <property type="match status" value="1"/>
</dbReference>
<evidence type="ECO:0000256" key="1">
    <source>
        <dbReference type="ARBA" id="ARBA00012404"/>
    </source>
</evidence>